<evidence type="ECO:0000313" key="2">
    <source>
        <dbReference type="EMBL" id="NDL02068.1"/>
    </source>
</evidence>
<dbReference type="InterPro" id="IPR036527">
    <property type="entry name" value="SCP2_sterol-bd_dom_sf"/>
</dbReference>
<organism evidence="3 4">
    <name type="scientific">Photorhabdus bodei</name>
    <dbReference type="NCBI Taxonomy" id="2029681"/>
    <lineage>
        <taxon>Bacteria</taxon>
        <taxon>Pseudomonadati</taxon>
        <taxon>Pseudomonadota</taxon>
        <taxon>Gammaproteobacteria</taxon>
        <taxon>Enterobacterales</taxon>
        <taxon>Morganellaceae</taxon>
        <taxon>Photorhabdus</taxon>
    </lineage>
</organism>
<accession>A0A329XD58</accession>
<dbReference type="EMBL" id="NSCM01000001">
    <property type="protein sequence ID" value="RAX14425.1"/>
    <property type="molecule type" value="Genomic_DNA"/>
</dbReference>
<feature type="domain" description="Alkyl sulfatase C-terminal" evidence="1">
    <location>
        <begin position="7"/>
        <end position="76"/>
    </location>
</feature>
<reference evidence="2 5" key="3">
    <citation type="submission" date="2019-12" db="EMBL/GenBank/DDBJ databases">
        <title>Engineering Photorhabdus to improve their lethality against agricultural pests.</title>
        <authorList>
            <person name="Machado R.A.R."/>
        </authorList>
    </citation>
    <scope>NUCLEOTIDE SEQUENCE [LARGE SCALE GENOMIC DNA]</scope>
    <source>
        <strain evidence="2 5">M-CN4</strain>
    </source>
</reference>
<evidence type="ECO:0000313" key="4">
    <source>
        <dbReference type="Proteomes" id="UP000250919"/>
    </source>
</evidence>
<reference evidence="3" key="1">
    <citation type="submission" date="2017-08" db="EMBL/GenBank/DDBJ databases">
        <authorList>
            <person name="de Groot N.N."/>
        </authorList>
    </citation>
    <scope>NUCLEOTIDE SEQUENCE</scope>
    <source>
        <strain evidence="3">LJ24-63</strain>
    </source>
</reference>
<protein>
    <recommendedName>
        <fullName evidence="1">Alkyl sulfatase C-terminal domain-containing protein</fullName>
    </recommendedName>
</protein>
<dbReference type="AlphaFoldDB" id="A0A329XD58"/>
<keyword evidence="5" id="KW-1185">Reference proteome</keyword>
<gene>
    <name evidence="3" type="ORF">CKY02_00520</name>
    <name evidence="2" type="ORF">GPY48_01960</name>
</gene>
<name>A0A329XD58_9GAMM</name>
<dbReference type="SUPFAM" id="SSF55718">
    <property type="entry name" value="SCP-like"/>
    <property type="match status" value="1"/>
</dbReference>
<evidence type="ECO:0000313" key="3">
    <source>
        <dbReference type="EMBL" id="RAX14425.1"/>
    </source>
</evidence>
<dbReference type="InterPro" id="IPR029229">
    <property type="entry name" value="Alkyl_sulf_C"/>
</dbReference>
<dbReference type="Gene3D" id="3.30.1050.10">
    <property type="entry name" value="SCP2 sterol-binding domain"/>
    <property type="match status" value="1"/>
</dbReference>
<dbReference type="Proteomes" id="UP000466619">
    <property type="component" value="Unassembled WGS sequence"/>
</dbReference>
<sequence>MDRGKWVLNYTDKQVAQVDVTLTLTKAILDKIHLGKEEFDNEVKKRNVKIKGERTKFDEFIGPLDNFPFWFNIVTPRAE</sequence>
<comment type="caution">
    <text evidence="3">The sequence shown here is derived from an EMBL/GenBank/DDBJ whole genome shotgun (WGS) entry which is preliminary data.</text>
</comment>
<dbReference type="Proteomes" id="UP000250919">
    <property type="component" value="Unassembled WGS sequence"/>
</dbReference>
<dbReference type="Pfam" id="PF14864">
    <property type="entry name" value="Alkyl_sulf_C"/>
    <property type="match status" value="1"/>
</dbReference>
<dbReference type="EMBL" id="WSFC01000003">
    <property type="protein sequence ID" value="NDL02068.1"/>
    <property type="molecule type" value="Genomic_DNA"/>
</dbReference>
<evidence type="ECO:0000313" key="5">
    <source>
        <dbReference type="Proteomes" id="UP000466619"/>
    </source>
</evidence>
<reference evidence="3 4" key="2">
    <citation type="journal article" date="2018" name="Int. J. Syst. Evol. Microbiol.">
        <title>Whole-genome-based revisit of Photorhabdus phylogeny: proposal for the elevation of most Photorhabdus subspecies to the species level and description of one novel species Photorhabdus bodei sp. nov., and one novel subspecies Photorhabdus laumondii subsp. clarkei subsp. nov.</title>
        <authorList>
            <person name="Machado R.A.R."/>
            <person name="Wuthrich D."/>
            <person name="Kuhnert P."/>
            <person name="Arce C.C.M."/>
            <person name="Thonen L."/>
            <person name="Ruiz C."/>
            <person name="Zhang X."/>
            <person name="Robert C.A.M."/>
            <person name="Karimi J."/>
            <person name="Kamali S."/>
            <person name="Ma J."/>
            <person name="Bruggmann R."/>
            <person name="Erb M."/>
        </authorList>
    </citation>
    <scope>NUCLEOTIDE SEQUENCE [LARGE SCALE GENOMIC DNA]</scope>
    <source>
        <strain evidence="3 4">LJ24-63</strain>
    </source>
</reference>
<evidence type="ECO:0000259" key="1">
    <source>
        <dbReference type="Pfam" id="PF14864"/>
    </source>
</evidence>
<proteinExistence type="predicted"/>